<gene>
    <name evidence="1" type="ORF">H1191_03710</name>
</gene>
<comment type="caution">
    <text evidence="1">The sequence shown here is derived from an EMBL/GenBank/DDBJ whole genome shotgun (WGS) entry which is preliminary data.</text>
</comment>
<proteinExistence type="predicted"/>
<reference evidence="1 2" key="1">
    <citation type="submission" date="2020-07" db="EMBL/GenBank/DDBJ databases">
        <authorList>
            <person name="Feng H."/>
        </authorList>
    </citation>
    <scope>NUCLEOTIDE SEQUENCE [LARGE SCALE GENOMIC DNA]</scope>
    <source>
        <strain evidence="2">s-10</strain>
    </source>
</reference>
<dbReference type="InterPro" id="IPR023375">
    <property type="entry name" value="ADC_dom_sf"/>
</dbReference>
<accession>A0A7W2A836</accession>
<dbReference type="EMBL" id="JACEIQ010000002">
    <property type="protein sequence ID" value="MBA4493413.1"/>
    <property type="molecule type" value="Genomic_DNA"/>
</dbReference>
<evidence type="ECO:0000313" key="2">
    <source>
        <dbReference type="Proteomes" id="UP000535491"/>
    </source>
</evidence>
<name>A0A7W2A836_9BACL</name>
<protein>
    <submittedName>
        <fullName evidence="1">DUF2071 domain-containing protein</fullName>
    </submittedName>
</protein>
<dbReference type="InterPro" id="IPR018644">
    <property type="entry name" value="DUF2071"/>
</dbReference>
<dbReference type="SUPFAM" id="SSF160104">
    <property type="entry name" value="Acetoacetate decarboxylase-like"/>
    <property type="match status" value="1"/>
</dbReference>
<dbReference type="AlphaFoldDB" id="A0A7W2A836"/>
<sequence>MLHQIRQPSANVPAHRWVMTQTWTDLLFVHWPVPVGQICDLVPDQLRIDTYDRTAWISLVPFDIRQIRLKGLPPIPLASRFPQINLRTYVVVGGHPGVYFFSIDAAHRLAAAVSRIFLHLPFYNARIHLQRKGSEIRYSSRRTHTQAFSAEFRVSYRPYSSVFQAREGSLDHWLTDRYTLYTVHKRRLYQGDLSHHPWPLQYAEADISRNTMAEACKITLPDTRPVLHYASKMKAFICPLVKV</sequence>
<organism evidence="1 2">
    <name type="scientific">Paenactinomyces guangxiensis</name>
    <dbReference type="NCBI Taxonomy" id="1490290"/>
    <lineage>
        <taxon>Bacteria</taxon>
        <taxon>Bacillati</taxon>
        <taxon>Bacillota</taxon>
        <taxon>Bacilli</taxon>
        <taxon>Bacillales</taxon>
        <taxon>Thermoactinomycetaceae</taxon>
        <taxon>Paenactinomyces</taxon>
    </lineage>
</organism>
<dbReference type="PANTHER" id="PTHR39186">
    <property type="entry name" value="DUF2071 FAMILY PROTEIN"/>
    <property type="match status" value="1"/>
</dbReference>
<evidence type="ECO:0000313" key="1">
    <source>
        <dbReference type="EMBL" id="MBA4493413.1"/>
    </source>
</evidence>
<keyword evidence="2" id="KW-1185">Reference proteome</keyword>
<dbReference type="Pfam" id="PF09844">
    <property type="entry name" value="DUF2071"/>
    <property type="match status" value="1"/>
</dbReference>
<dbReference type="RefSeq" id="WP_181750644.1">
    <property type="nucleotide sequence ID" value="NZ_JACEIQ010000002.1"/>
</dbReference>
<dbReference type="Proteomes" id="UP000535491">
    <property type="component" value="Unassembled WGS sequence"/>
</dbReference>
<dbReference type="PANTHER" id="PTHR39186:SF1">
    <property type="entry name" value="DUF2071 DOMAIN-CONTAINING PROTEIN"/>
    <property type="match status" value="1"/>
</dbReference>